<keyword evidence="3" id="KW-1185">Reference proteome</keyword>
<reference evidence="2" key="1">
    <citation type="journal article" date="2021" name="Front. Microbiol.">
        <title>Comprehensive Comparative Genomics and Phenotyping of Methylobacterium Species.</title>
        <authorList>
            <person name="Alessa O."/>
            <person name="Ogura Y."/>
            <person name="Fujitani Y."/>
            <person name="Takami H."/>
            <person name="Hayashi T."/>
            <person name="Sahin N."/>
            <person name="Tani A."/>
        </authorList>
    </citation>
    <scope>NUCLEOTIDE SEQUENCE</scope>
    <source>
        <strain evidence="2">DSM 23674</strain>
    </source>
</reference>
<reference evidence="2" key="2">
    <citation type="submission" date="2021-08" db="EMBL/GenBank/DDBJ databases">
        <authorList>
            <person name="Tani A."/>
            <person name="Ola A."/>
            <person name="Ogura Y."/>
            <person name="Katsura K."/>
            <person name="Hayashi T."/>
        </authorList>
    </citation>
    <scope>NUCLEOTIDE SEQUENCE</scope>
    <source>
        <strain evidence="2">DSM 23674</strain>
    </source>
</reference>
<dbReference type="EMBL" id="BPRA01000004">
    <property type="protein sequence ID" value="GJE54558.1"/>
    <property type="molecule type" value="Genomic_DNA"/>
</dbReference>
<evidence type="ECO:0000256" key="1">
    <source>
        <dbReference type="SAM" id="MobiDB-lite"/>
    </source>
</evidence>
<evidence type="ECO:0008006" key="4">
    <source>
        <dbReference type="Google" id="ProtNLM"/>
    </source>
</evidence>
<accession>A0ABQ4TIX3</accession>
<sequence length="308" mass="32358">MPATTLATKAAPMHDHAAISEAETAPPRAAAQPDIWSAGATDRLQKLWASGSTGGEIAGALSETAGQRVTRSAVMSKINRLGLVGLGGVQVAKPADVAVEGRGVWRDPAIVSRLRALWTTEGQTAEAIATTLSQQTGQAITRRAILRKLARMGLSGQGGGTRAPTVPKATLAARTPVSAPVEALPFRAPPNVTPPPAPTSTDPRSGRWTLADMRSTGQCKWPCAEEGGRHLFCGEPAPIGPGNPHGSWCPAHRARVFTVPPPPAGPSLCEGRDALNEAGDGATAWQHQPHRLRTTPAIRRQRDDRHHD</sequence>
<name>A0ABQ4TIX3_9HYPH</name>
<proteinExistence type="predicted"/>
<dbReference type="InterPro" id="IPR011681">
    <property type="entry name" value="GcrA"/>
</dbReference>
<organism evidence="2 3">
    <name type="scientific">Methylobacterium thuringiense</name>
    <dbReference type="NCBI Taxonomy" id="1003091"/>
    <lineage>
        <taxon>Bacteria</taxon>
        <taxon>Pseudomonadati</taxon>
        <taxon>Pseudomonadota</taxon>
        <taxon>Alphaproteobacteria</taxon>
        <taxon>Hyphomicrobiales</taxon>
        <taxon>Methylobacteriaceae</taxon>
        <taxon>Methylobacterium</taxon>
    </lineage>
</organism>
<comment type="caution">
    <text evidence="2">The sequence shown here is derived from an EMBL/GenBank/DDBJ whole genome shotgun (WGS) entry which is preliminary data.</text>
</comment>
<dbReference type="RefSeq" id="WP_238230929.1">
    <property type="nucleotide sequence ID" value="NZ_BPRA01000004.1"/>
</dbReference>
<feature type="compositionally biased region" description="Pro residues" evidence="1">
    <location>
        <begin position="187"/>
        <end position="198"/>
    </location>
</feature>
<feature type="region of interest" description="Disordered" evidence="1">
    <location>
        <begin position="279"/>
        <end position="308"/>
    </location>
</feature>
<dbReference type="Proteomes" id="UP001055101">
    <property type="component" value="Unassembled WGS sequence"/>
</dbReference>
<gene>
    <name evidence="2" type="ORF">EKPJFOCH_1036</name>
</gene>
<evidence type="ECO:0000313" key="3">
    <source>
        <dbReference type="Proteomes" id="UP001055101"/>
    </source>
</evidence>
<dbReference type="Pfam" id="PF07750">
    <property type="entry name" value="GcrA"/>
    <property type="match status" value="1"/>
</dbReference>
<protein>
    <recommendedName>
        <fullName evidence="4">GcrA cell cycle regulator</fullName>
    </recommendedName>
</protein>
<feature type="region of interest" description="Disordered" evidence="1">
    <location>
        <begin position="184"/>
        <end position="206"/>
    </location>
</feature>
<evidence type="ECO:0000313" key="2">
    <source>
        <dbReference type="EMBL" id="GJE54558.1"/>
    </source>
</evidence>